<evidence type="ECO:0000256" key="1">
    <source>
        <dbReference type="SAM" id="MobiDB-lite"/>
    </source>
</evidence>
<reference evidence="2" key="1">
    <citation type="submission" date="2022-02" db="EMBL/GenBank/DDBJ databases">
        <authorList>
            <person name="Henning P.M."/>
            <person name="McCubbin A.G."/>
            <person name="Shore J.S."/>
        </authorList>
    </citation>
    <scope>NUCLEOTIDE SEQUENCE</scope>
    <source>
        <strain evidence="2">F60SS</strain>
        <tissue evidence="2">Leaves</tissue>
    </source>
</reference>
<feature type="region of interest" description="Disordered" evidence="1">
    <location>
        <begin position="403"/>
        <end position="425"/>
    </location>
</feature>
<dbReference type="Proteomes" id="UP001141552">
    <property type="component" value="Unassembled WGS sequence"/>
</dbReference>
<comment type="caution">
    <text evidence="2">The sequence shown here is derived from an EMBL/GenBank/DDBJ whole genome shotgun (WGS) entry which is preliminary data.</text>
</comment>
<dbReference type="AlphaFoldDB" id="A0A9Q0F7Q0"/>
<reference evidence="2" key="2">
    <citation type="journal article" date="2023" name="Plants (Basel)">
        <title>Annotation of the Turnera subulata (Passifloraceae) Draft Genome Reveals the S-Locus Evolved after the Divergence of Turneroideae from Passifloroideae in a Stepwise Manner.</title>
        <authorList>
            <person name="Henning P.M."/>
            <person name="Roalson E.H."/>
            <person name="Mir W."/>
            <person name="McCubbin A.G."/>
            <person name="Shore J.S."/>
        </authorList>
    </citation>
    <scope>NUCLEOTIDE SEQUENCE</scope>
    <source>
        <strain evidence="2">F60SS</strain>
    </source>
</reference>
<dbReference type="PANTHER" id="PTHR34461">
    <property type="entry name" value="EXPRESSED PROTEIN"/>
    <property type="match status" value="1"/>
</dbReference>
<accession>A0A9Q0F7Q0</accession>
<gene>
    <name evidence="2" type="ORF">Tsubulata_038814</name>
</gene>
<feature type="compositionally biased region" description="Basic and acidic residues" evidence="1">
    <location>
        <begin position="81"/>
        <end position="91"/>
    </location>
</feature>
<name>A0A9Q0F7Q0_9ROSI</name>
<feature type="region of interest" description="Disordered" evidence="1">
    <location>
        <begin position="438"/>
        <end position="459"/>
    </location>
</feature>
<evidence type="ECO:0000313" key="3">
    <source>
        <dbReference type="Proteomes" id="UP001141552"/>
    </source>
</evidence>
<feature type="compositionally biased region" description="Polar residues" evidence="1">
    <location>
        <begin position="488"/>
        <end position="497"/>
    </location>
</feature>
<feature type="compositionally biased region" description="Basic and acidic residues" evidence="1">
    <location>
        <begin position="438"/>
        <end position="448"/>
    </location>
</feature>
<feature type="region of interest" description="Disordered" evidence="1">
    <location>
        <begin position="472"/>
        <end position="528"/>
    </location>
</feature>
<keyword evidence="3" id="KW-1185">Reference proteome</keyword>
<evidence type="ECO:0000313" key="2">
    <source>
        <dbReference type="EMBL" id="KAJ4825276.1"/>
    </source>
</evidence>
<organism evidence="2 3">
    <name type="scientific">Turnera subulata</name>
    <dbReference type="NCBI Taxonomy" id="218843"/>
    <lineage>
        <taxon>Eukaryota</taxon>
        <taxon>Viridiplantae</taxon>
        <taxon>Streptophyta</taxon>
        <taxon>Embryophyta</taxon>
        <taxon>Tracheophyta</taxon>
        <taxon>Spermatophyta</taxon>
        <taxon>Magnoliopsida</taxon>
        <taxon>eudicotyledons</taxon>
        <taxon>Gunneridae</taxon>
        <taxon>Pentapetalae</taxon>
        <taxon>rosids</taxon>
        <taxon>fabids</taxon>
        <taxon>Malpighiales</taxon>
        <taxon>Passifloraceae</taxon>
        <taxon>Turnera</taxon>
    </lineage>
</organism>
<feature type="region of interest" description="Disordered" evidence="1">
    <location>
        <begin position="68"/>
        <end position="94"/>
    </location>
</feature>
<dbReference type="OrthoDB" id="775914at2759"/>
<dbReference type="PANTHER" id="PTHR34461:SF2">
    <property type="entry name" value="EXPRESSED PROTEIN"/>
    <property type="match status" value="1"/>
</dbReference>
<sequence>MELRSFSHLHFIQAIEGGLVTRALNVFRGRPALKFKKLTDIYKTGDSGNHDFRPIIRPKIEIEESTIESVGEQMESPSMLTEKERETESKTDTLGSDCINYDVKNESEADDVNFSTMTLKQIKERCKSNKRKRSGYVDLRKETIEHAKQDGYDVQSHEDDDDLMEPLIRWKARISKRTKTKRMFRKSSMSTLNHDAWSIVKVDECSVSSSSENALSIVKVEDTPIDQAIFHYGECWPVPWSIPLGISFEVPQPFHSYCQDVALISGDSPCDCNQLGVSGHLEVGDEVETTKMLMISSQDSEMANDSVSESGLLIAWREEPETGSYSSSETLMLSSCGNEPECCVVNELSHDYIDLAGSESISGATLHREMMMVHRPDEISGQTSDLSSSEVDQKHSVIDLCSFNDSPEKVSPSEDNSSPYYGPQCFPDTHEELWKTSTEDEVQVHDDTDSSTLQHTERTDVEASSLFKFESKDDIDHSEASVEISPVNGYSQDSSISPRLDNCPVNVNDGVATSEQKHLPPSPNAEASRNYSLALPSCTDEPVTSVDAENLDRTKPMRPPERLLSHRKAISPSSQKRLCNAMESMELDDEQFYKNARKLCYEKQNESRIGRLERTNQMKCAGPNLSAKKIIAKSNNDKAKGILKVSSLLKDPRLSPSEIGSITGCNSVQRCSETAISYSLRQMRDFQTITNKLTKELKSMKSIVEETFQSRLYPATYGAEVRNAVERAAKLEDSAKRWLVVMAKECNRFCTVMSMSEKDSLAPGNKVSKGKRKILFADEAGGKLCHVKTFENDMACTGEIISITD</sequence>
<proteinExistence type="predicted"/>
<protein>
    <submittedName>
        <fullName evidence="2">Uncharacterized protein</fullName>
    </submittedName>
</protein>
<dbReference type="EMBL" id="JAKUCV010006955">
    <property type="protein sequence ID" value="KAJ4825276.1"/>
    <property type="molecule type" value="Genomic_DNA"/>
</dbReference>